<evidence type="ECO:0000259" key="11">
    <source>
        <dbReference type="Pfam" id="PF02463"/>
    </source>
</evidence>
<comment type="function">
    <text evidence="1 9">May be involved in recombinational repair of damaged DNA.</text>
</comment>
<evidence type="ECO:0000256" key="5">
    <source>
        <dbReference type="ARBA" id="ARBA00022763"/>
    </source>
</evidence>
<evidence type="ECO:0000256" key="3">
    <source>
        <dbReference type="ARBA" id="ARBA00021315"/>
    </source>
</evidence>
<evidence type="ECO:0000313" key="12">
    <source>
        <dbReference type="EMBL" id="GAK44868.1"/>
    </source>
</evidence>
<reference evidence="12 13" key="1">
    <citation type="submission" date="2014-07" db="EMBL/GenBank/DDBJ databases">
        <title>Tepidicaulis marinum gen. nov., sp. nov., a novel marine bacterium denitrifying nitrate to nitrous oxide strictly under microaerobic conditions.</title>
        <authorList>
            <person name="Takeuchi M."/>
            <person name="Yamagishi T."/>
            <person name="Kamagata Y."/>
            <person name="Oshima K."/>
            <person name="Hattori M."/>
            <person name="Katayama T."/>
            <person name="Hanada S."/>
            <person name="Tamaki H."/>
            <person name="Marumo K."/>
            <person name="Maeda H."/>
            <person name="Nedachi M."/>
            <person name="Iwasaki W."/>
            <person name="Suwa Y."/>
            <person name="Sakata S."/>
        </authorList>
    </citation>
    <scope>NUCLEOTIDE SEQUENCE [LARGE SCALE GENOMIC DNA]</scope>
    <source>
        <strain evidence="12 13">MA2</strain>
    </source>
</reference>
<dbReference type="InterPro" id="IPR003395">
    <property type="entry name" value="RecF/RecN/SMC_N"/>
</dbReference>
<comment type="similarity">
    <text evidence="2 9">Belongs to the RecN family.</text>
</comment>
<dbReference type="GO" id="GO:0009432">
    <property type="term" value="P:SOS response"/>
    <property type="evidence" value="ECO:0007669"/>
    <property type="project" value="UniProtKB-ARBA"/>
</dbReference>
<dbReference type="STRING" id="1333998.M2A_1367"/>
<dbReference type="GO" id="GO:0006310">
    <property type="term" value="P:DNA recombination"/>
    <property type="evidence" value="ECO:0007669"/>
    <property type="project" value="InterPro"/>
</dbReference>
<feature type="domain" description="RecF/RecN/SMC N-terminal" evidence="11">
    <location>
        <begin position="15"/>
        <end position="513"/>
    </location>
</feature>
<evidence type="ECO:0000256" key="1">
    <source>
        <dbReference type="ARBA" id="ARBA00003618"/>
    </source>
</evidence>
<dbReference type="Gene3D" id="3.40.50.300">
    <property type="entry name" value="P-loop containing nucleotide triphosphate hydrolases"/>
    <property type="match status" value="2"/>
</dbReference>
<dbReference type="PANTHER" id="PTHR11059:SF0">
    <property type="entry name" value="DNA REPAIR PROTEIN RECN"/>
    <property type="match status" value="1"/>
</dbReference>
<keyword evidence="10" id="KW-0175">Coiled coil</keyword>
<dbReference type="InterPro" id="IPR027417">
    <property type="entry name" value="P-loop_NTPase"/>
</dbReference>
<dbReference type="FunFam" id="3.40.50.300:FF:000319">
    <property type="entry name" value="DNA repair protein RecN"/>
    <property type="match status" value="1"/>
</dbReference>
<evidence type="ECO:0000313" key="13">
    <source>
        <dbReference type="Proteomes" id="UP000028702"/>
    </source>
</evidence>
<evidence type="ECO:0000256" key="8">
    <source>
        <dbReference type="ARBA" id="ARBA00033408"/>
    </source>
</evidence>
<feature type="coiled-coil region" evidence="10">
    <location>
        <begin position="166"/>
        <end position="200"/>
    </location>
</feature>
<evidence type="ECO:0000256" key="9">
    <source>
        <dbReference type="PIRNR" id="PIRNR003128"/>
    </source>
</evidence>
<organism evidence="12 13">
    <name type="scientific">Tepidicaulis marinus</name>
    <dbReference type="NCBI Taxonomy" id="1333998"/>
    <lineage>
        <taxon>Bacteria</taxon>
        <taxon>Pseudomonadati</taxon>
        <taxon>Pseudomonadota</taxon>
        <taxon>Alphaproteobacteria</taxon>
        <taxon>Hyphomicrobiales</taxon>
        <taxon>Parvibaculaceae</taxon>
        <taxon>Tepidicaulis</taxon>
    </lineage>
</organism>
<keyword evidence="4" id="KW-0547">Nucleotide-binding</keyword>
<dbReference type="CDD" id="cd03241">
    <property type="entry name" value="ABC_RecN"/>
    <property type="match status" value="2"/>
</dbReference>
<keyword evidence="5 9" id="KW-0227">DNA damage</keyword>
<dbReference type="GO" id="GO:0006281">
    <property type="term" value="P:DNA repair"/>
    <property type="evidence" value="ECO:0007669"/>
    <property type="project" value="UniProtKB-KW"/>
</dbReference>
<dbReference type="RefSeq" id="WP_045444824.1">
    <property type="nucleotide sequence ID" value="NZ_BBIO01000005.1"/>
</dbReference>
<dbReference type="GO" id="GO:0005524">
    <property type="term" value="F:ATP binding"/>
    <property type="evidence" value="ECO:0007669"/>
    <property type="project" value="UniProtKB-KW"/>
</dbReference>
<evidence type="ECO:0000256" key="6">
    <source>
        <dbReference type="ARBA" id="ARBA00022840"/>
    </source>
</evidence>
<comment type="caution">
    <text evidence="12">The sequence shown here is derived from an EMBL/GenBank/DDBJ whole genome shotgun (WGS) entry which is preliminary data.</text>
</comment>
<dbReference type="Pfam" id="PF02463">
    <property type="entry name" value="SMC_N"/>
    <property type="match status" value="1"/>
</dbReference>
<dbReference type="AlphaFoldDB" id="A0A081BA00"/>
<sequence>MLVALSIRDIVLIDKLDLTLEGGLCALTGETGAGKSILLDALGLAMGARADAGLVAQGTDKGSVTAIFDVGGDHPARALLAEQELSSDGDLILRRVQTADGRTRAFINDQPVSVALLREVGERLVEIHGQHDERGLLDVSGHRAVLDAFARCEKEAQAVRSAYKAMSEARSVLNAHRARLERAEAERAFLTHSLEELAELAPEEGEEEKLAEERSLLMHAEKISEELVAAQQALAGDAGLDARINLAMRRLERAAPQAAGRLEPVLAALERTLAEASEAEALLDDTVRGLEFDPDRLENTETRLFALRALARKHNVQVDELPALQERMAAELADIDDGAAALGRYEKAVGEAEAAYAKAAQLLSDKRVKAAEKLDKIVASELVPLKLEKATFHTRVETLPPEEGGAEGIDRVSFLIATNPGSPLGPLIKIASGGELSRFILALKVALASAGSAPTLIFDEVDSGVGGAVAEAVGVRLAELARTAQVLVVTHSPQVAARAHHHLRISKAAKGKSKDAPVATQVARLSSSDRREEIARMLAGATVTEEARAAADRLIGSAG</sequence>
<dbReference type="NCBIfam" id="TIGR00634">
    <property type="entry name" value="recN"/>
    <property type="match status" value="1"/>
</dbReference>
<gene>
    <name evidence="12" type="ORF">M2A_1367</name>
</gene>
<evidence type="ECO:0000256" key="10">
    <source>
        <dbReference type="SAM" id="Coils"/>
    </source>
</evidence>
<dbReference type="Proteomes" id="UP000028702">
    <property type="component" value="Unassembled WGS sequence"/>
</dbReference>
<dbReference type="PIRSF" id="PIRSF003128">
    <property type="entry name" value="RecN"/>
    <property type="match status" value="1"/>
</dbReference>
<accession>A0A081BA00</accession>
<keyword evidence="13" id="KW-1185">Reference proteome</keyword>
<proteinExistence type="inferred from homology"/>
<evidence type="ECO:0000256" key="4">
    <source>
        <dbReference type="ARBA" id="ARBA00022741"/>
    </source>
</evidence>
<dbReference type="GO" id="GO:0043590">
    <property type="term" value="C:bacterial nucleoid"/>
    <property type="evidence" value="ECO:0007669"/>
    <property type="project" value="TreeGrafter"/>
</dbReference>
<evidence type="ECO:0000256" key="2">
    <source>
        <dbReference type="ARBA" id="ARBA00009441"/>
    </source>
</evidence>
<keyword evidence="7 9" id="KW-0234">DNA repair</keyword>
<dbReference type="EMBL" id="BBIO01000005">
    <property type="protein sequence ID" value="GAK44868.1"/>
    <property type="molecule type" value="Genomic_DNA"/>
</dbReference>
<dbReference type="eggNOG" id="COG0497">
    <property type="taxonomic scope" value="Bacteria"/>
</dbReference>
<keyword evidence="6" id="KW-0067">ATP-binding</keyword>
<dbReference type="SUPFAM" id="SSF52540">
    <property type="entry name" value="P-loop containing nucleoside triphosphate hydrolases"/>
    <property type="match status" value="2"/>
</dbReference>
<evidence type="ECO:0000256" key="7">
    <source>
        <dbReference type="ARBA" id="ARBA00023204"/>
    </source>
</evidence>
<protein>
    <recommendedName>
        <fullName evidence="3 9">DNA repair protein RecN</fullName>
    </recommendedName>
    <alternativeName>
        <fullName evidence="8 9">Recombination protein N</fullName>
    </alternativeName>
</protein>
<dbReference type="FunFam" id="3.40.50.300:FF:000356">
    <property type="entry name" value="DNA repair protein RecN"/>
    <property type="match status" value="1"/>
</dbReference>
<dbReference type="PANTHER" id="PTHR11059">
    <property type="entry name" value="DNA REPAIR PROTEIN RECN"/>
    <property type="match status" value="1"/>
</dbReference>
<dbReference type="InterPro" id="IPR004604">
    <property type="entry name" value="DNA_recomb/repair_RecN"/>
</dbReference>
<name>A0A081BA00_9HYPH</name>